<dbReference type="Proteomes" id="UP000183208">
    <property type="component" value="Unassembled WGS sequence"/>
</dbReference>
<sequence length="225" mass="25202">MAEQAYRALRNAIQEGRLEAGQRVLELELCSWLKVSRTPIREAMRRLQSDGMLVHAPGGGLSVAQHDLRAVAELYDVRERLEGAAAGMSARFADATEIHMLQAMVDTHRQLPDDPKVHARENTLFHEQIYRAAHNRFLLKSLQDLHDSVVLLGRTTFAAPGRIAEALGEHQAIVAAIARRDEVEAEQLARRHVRRGYELRLAAMAEAARAGSQNRIDGLKDLPRR</sequence>
<evidence type="ECO:0000256" key="1">
    <source>
        <dbReference type="ARBA" id="ARBA00023015"/>
    </source>
</evidence>
<dbReference type="InterPro" id="IPR000524">
    <property type="entry name" value="Tscrpt_reg_HTH_GntR"/>
</dbReference>
<name>A0A1M7D1F7_9BRAD</name>
<dbReference type="SMART" id="SM00895">
    <property type="entry name" value="FCD"/>
    <property type="match status" value="1"/>
</dbReference>
<evidence type="ECO:0000313" key="6">
    <source>
        <dbReference type="Proteomes" id="UP000183208"/>
    </source>
</evidence>
<dbReference type="Gene3D" id="1.10.10.10">
    <property type="entry name" value="Winged helix-like DNA-binding domain superfamily/Winged helix DNA-binding domain"/>
    <property type="match status" value="1"/>
</dbReference>
<evidence type="ECO:0000313" key="5">
    <source>
        <dbReference type="EMBL" id="SED77700.1"/>
    </source>
</evidence>
<dbReference type="Gene3D" id="1.20.120.530">
    <property type="entry name" value="GntR ligand-binding domain-like"/>
    <property type="match status" value="1"/>
</dbReference>
<gene>
    <name evidence="5" type="ORF">SAMN05444171_5122</name>
</gene>
<dbReference type="SMART" id="SM00345">
    <property type="entry name" value="HTH_GNTR"/>
    <property type="match status" value="1"/>
</dbReference>
<dbReference type="SUPFAM" id="SSF46785">
    <property type="entry name" value="Winged helix' DNA-binding domain"/>
    <property type="match status" value="1"/>
</dbReference>
<protein>
    <submittedName>
        <fullName evidence="5">Transcriptional regulator, GntR family</fullName>
    </submittedName>
</protein>
<proteinExistence type="predicted"/>
<feature type="domain" description="HTH gntR-type" evidence="4">
    <location>
        <begin position="1"/>
        <end position="66"/>
    </location>
</feature>
<dbReference type="Pfam" id="PF00392">
    <property type="entry name" value="GntR"/>
    <property type="match status" value="1"/>
</dbReference>
<dbReference type="GO" id="GO:0003700">
    <property type="term" value="F:DNA-binding transcription factor activity"/>
    <property type="evidence" value="ECO:0007669"/>
    <property type="project" value="InterPro"/>
</dbReference>
<dbReference type="InterPro" id="IPR036390">
    <property type="entry name" value="WH_DNA-bd_sf"/>
</dbReference>
<dbReference type="InterPro" id="IPR011711">
    <property type="entry name" value="GntR_C"/>
</dbReference>
<keyword evidence="1" id="KW-0805">Transcription regulation</keyword>
<dbReference type="PANTHER" id="PTHR43537:SF49">
    <property type="entry name" value="TRANSCRIPTIONAL REGULATORY PROTEIN"/>
    <property type="match status" value="1"/>
</dbReference>
<evidence type="ECO:0000259" key="4">
    <source>
        <dbReference type="PROSITE" id="PS50949"/>
    </source>
</evidence>
<dbReference type="GO" id="GO:0003677">
    <property type="term" value="F:DNA binding"/>
    <property type="evidence" value="ECO:0007669"/>
    <property type="project" value="UniProtKB-KW"/>
</dbReference>
<dbReference type="SUPFAM" id="SSF48008">
    <property type="entry name" value="GntR ligand-binding domain-like"/>
    <property type="match status" value="1"/>
</dbReference>
<dbReference type="Pfam" id="PF07729">
    <property type="entry name" value="FCD"/>
    <property type="match status" value="1"/>
</dbReference>
<dbReference type="AlphaFoldDB" id="A0A1M7D1F7"/>
<reference evidence="5 6" key="1">
    <citation type="submission" date="2016-10" db="EMBL/GenBank/DDBJ databases">
        <authorList>
            <person name="de Groot N.N."/>
        </authorList>
    </citation>
    <scope>NUCLEOTIDE SEQUENCE [LARGE SCALE GENOMIC DNA]</scope>
    <source>
        <strain evidence="5 6">GAS522</strain>
    </source>
</reference>
<evidence type="ECO:0000256" key="2">
    <source>
        <dbReference type="ARBA" id="ARBA00023125"/>
    </source>
</evidence>
<dbReference type="EMBL" id="FNTI01000001">
    <property type="protein sequence ID" value="SED77700.1"/>
    <property type="molecule type" value="Genomic_DNA"/>
</dbReference>
<dbReference type="InterPro" id="IPR008920">
    <property type="entry name" value="TF_FadR/GntR_C"/>
</dbReference>
<dbReference type="PANTHER" id="PTHR43537">
    <property type="entry name" value="TRANSCRIPTIONAL REGULATOR, GNTR FAMILY"/>
    <property type="match status" value="1"/>
</dbReference>
<dbReference type="PROSITE" id="PS50949">
    <property type="entry name" value="HTH_GNTR"/>
    <property type="match status" value="1"/>
</dbReference>
<accession>A0A1M7D1F7</accession>
<dbReference type="InterPro" id="IPR036388">
    <property type="entry name" value="WH-like_DNA-bd_sf"/>
</dbReference>
<dbReference type="RefSeq" id="WP_171944980.1">
    <property type="nucleotide sequence ID" value="NZ_FNTI01000001.1"/>
</dbReference>
<keyword evidence="3" id="KW-0804">Transcription</keyword>
<dbReference type="CDD" id="cd07377">
    <property type="entry name" value="WHTH_GntR"/>
    <property type="match status" value="1"/>
</dbReference>
<organism evidence="5 6">
    <name type="scientific">Bradyrhizobium lablabi</name>
    <dbReference type="NCBI Taxonomy" id="722472"/>
    <lineage>
        <taxon>Bacteria</taxon>
        <taxon>Pseudomonadati</taxon>
        <taxon>Pseudomonadota</taxon>
        <taxon>Alphaproteobacteria</taxon>
        <taxon>Hyphomicrobiales</taxon>
        <taxon>Nitrobacteraceae</taxon>
        <taxon>Bradyrhizobium</taxon>
    </lineage>
</organism>
<keyword evidence="2" id="KW-0238">DNA-binding</keyword>
<evidence type="ECO:0000256" key="3">
    <source>
        <dbReference type="ARBA" id="ARBA00023163"/>
    </source>
</evidence>